<feature type="chain" id="PRO_5032308355" evidence="2">
    <location>
        <begin position="24"/>
        <end position="81"/>
    </location>
</feature>
<dbReference type="EMBL" id="WNWW01000168">
    <property type="protein sequence ID" value="KAF3429289.1"/>
    <property type="molecule type" value="Genomic_DNA"/>
</dbReference>
<evidence type="ECO:0000256" key="1">
    <source>
        <dbReference type="SAM" id="MobiDB-lite"/>
    </source>
</evidence>
<gene>
    <name evidence="3" type="ORF">E2986_11920</name>
</gene>
<comment type="caution">
    <text evidence="3">The sequence shown here is derived from an EMBL/GenBank/DDBJ whole genome shotgun (WGS) entry which is preliminary data.</text>
</comment>
<evidence type="ECO:0000313" key="4">
    <source>
        <dbReference type="Proteomes" id="UP000655588"/>
    </source>
</evidence>
<keyword evidence="2" id="KW-0732">Signal</keyword>
<dbReference type="Proteomes" id="UP000655588">
    <property type="component" value="Unassembled WGS sequence"/>
</dbReference>
<reference evidence="3" key="1">
    <citation type="submission" date="2019-11" db="EMBL/GenBank/DDBJ databases">
        <title>The nuclear and mitochondrial genomes of Frieseomelitta varia - a highly eusocial stingless bee (Meliponini) with a permanently sterile worker caste.</title>
        <authorList>
            <person name="Freitas F.C.P."/>
            <person name="Lourenco A.P."/>
            <person name="Nunes F.M.F."/>
            <person name="Paschoal A.R."/>
            <person name="Abreu F.C.P."/>
            <person name="Barbin F.O."/>
            <person name="Bataglia L."/>
            <person name="Cardoso-Junior C.A.M."/>
            <person name="Cervoni M.S."/>
            <person name="Silva S.R."/>
            <person name="Dalarmi F."/>
            <person name="Del Lama M.A."/>
            <person name="Depintor T.S."/>
            <person name="Ferreira K.M."/>
            <person name="Goria P.S."/>
            <person name="Jaskot M.C."/>
            <person name="Lago D.C."/>
            <person name="Luna-Lucena D."/>
            <person name="Moda L.M."/>
            <person name="Nascimento L."/>
            <person name="Pedrino M."/>
            <person name="Rabico F.O."/>
            <person name="Sanches F.C."/>
            <person name="Santos D.E."/>
            <person name="Santos C.G."/>
            <person name="Vieira J."/>
            <person name="Lopes T.F."/>
            <person name="Barchuk A.R."/>
            <person name="Hartfelder K."/>
            <person name="Simoes Z.L.P."/>
            <person name="Bitondi M.M.G."/>
            <person name="Pinheiro D.G."/>
        </authorList>
    </citation>
    <scope>NUCLEOTIDE SEQUENCE</scope>
    <source>
        <strain evidence="3">USP_RPSP 00005682</strain>
        <tissue evidence="3">Whole individual</tissue>
    </source>
</reference>
<evidence type="ECO:0000256" key="2">
    <source>
        <dbReference type="SAM" id="SignalP"/>
    </source>
</evidence>
<feature type="signal peptide" evidence="2">
    <location>
        <begin position="1"/>
        <end position="23"/>
    </location>
</feature>
<dbReference type="AlphaFoldDB" id="A0A833RIC2"/>
<proteinExistence type="predicted"/>
<protein>
    <submittedName>
        <fullName evidence="3">Uncharacterized protein</fullName>
    </submittedName>
</protein>
<evidence type="ECO:0000313" key="3">
    <source>
        <dbReference type="EMBL" id="KAF3429289.1"/>
    </source>
</evidence>
<feature type="region of interest" description="Disordered" evidence="1">
    <location>
        <begin position="32"/>
        <end position="61"/>
    </location>
</feature>
<sequence length="81" mass="9017">MNHKIHFKATMLLSFSEIRLLVPSVVHVIQSPASVPQPTPHYTNPTYPTSSAGISQPPSYSEVVYEKQAPYNPNYTSSTQQ</sequence>
<feature type="compositionally biased region" description="Polar residues" evidence="1">
    <location>
        <begin position="50"/>
        <end position="59"/>
    </location>
</feature>
<feature type="compositionally biased region" description="Low complexity" evidence="1">
    <location>
        <begin position="40"/>
        <end position="49"/>
    </location>
</feature>
<accession>A0A833RIC2</accession>
<organism evidence="3 4">
    <name type="scientific">Frieseomelitta varia</name>
    <dbReference type="NCBI Taxonomy" id="561572"/>
    <lineage>
        <taxon>Eukaryota</taxon>
        <taxon>Metazoa</taxon>
        <taxon>Ecdysozoa</taxon>
        <taxon>Arthropoda</taxon>
        <taxon>Hexapoda</taxon>
        <taxon>Insecta</taxon>
        <taxon>Pterygota</taxon>
        <taxon>Neoptera</taxon>
        <taxon>Endopterygota</taxon>
        <taxon>Hymenoptera</taxon>
        <taxon>Apocrita</taxon>
        <taxon>Aculeata</taxon>
        <taxon>Apoidea</taxon>
        <taxon>Anthophila</taxon>
        <taxon>Apidae</taxon>
        <taxon>Frieseomelitta</taxon>
    </lineage>
</organism>
<keyword evidence="4" id="KW-1185">Reference proteome</keyword>
<name>A0A833RIC2_9HYME</name>